<gene>
    <name evidence="4" type="ORF">AA20_12590</name>
</gene>
<name>A0A0G9JPL8_9BACT</name>
<evidence type="ECO:0000256" key="1">
    <source>
        <dbReference type="ARBA" id="ARBA00012528"/>
    </source>
</evidence>
<dbReference type="PROSITE" id="PS50887">
    <property type="entry name" value="GGDEF"/>
    <property type="match status" value="1"/>
</dbReference>
<dbReference type="FunFam" id="3.30.70.270:FF:000001">
    <property type="entry name" value="Diguanylate cyclase domain protein"/>
    <property type="match status" value="1"/>
</dbReference>
<dbReference type="InterPro" id="IPR035965">
    <property type="entry name" value="PAS-like_dom_sf"/>
</dbReference>
<dbReference type="InterPro" id="IPR043128">
    <property type="entry name" value="Rev_trsase/Diguanyl_cyclase"/>
</dbReference>
<evidence type="ECO:0000313" key="4">
    <source>
        <dbReference type="EMBL" id="KLD96191.1"/>
    </source>
</evidence>
<dbReference type="Gene3D" id="3.30.450.20">
    <property type="entry name" value="PAS domain"/>
    <property type="match status" value="1"/>
</dbReference>
<dbReference type="GO" id="GO:0043709">
    <property type="term" value="P:cell adhesion involved in single-species biofilm formation"/>
    <property type="evidence" value="ECO:0007669"/>
    <property type="project" value="TreeGrafter"/>
</dbReference>
<dbReference type="CDD" id="cd00130">
    <property type="entry name" value="PAS"/>
    <property type="match status" value="1"/>
</dbReference>
<dbReference type="SUPFAM" id="SSF55073">
    <property type="entry name" value="Nucleotide cyclase"/>
    <property type="match status" value="1"/>
</dbReference>
<organism evidence="4 5">
    <name type="scientific">Aliarcobacter butzleri L348</name>
    <dbReference type="NCBI Taxonomy" id="1447256"/>
    <lineage>
        <taxon>Bacteria</taxon>
        <taxon>Pseudomonadati</taxon>
        <taxon>Campylobacterota</taxon>
        <taxon>Epsilonproteobacteria</taxon>
        <taxon>Campylobacterales</taxon>
        <taxon>Arcobacteraceae</taxon>
        <taxon>Aliarcobacter</taxon>
    </lineage>
</organism>
<feature type="domain" description="GGDEF" evidence="3">
    <location>
        <begin position="191"/>
        <end position="329"/>
    </location>
</feature>
<dbReference type="CDD" id="cd01949">
    <property type="entry name" value="GGDEF"/>
    <property type="match status" value="1"/>
</dbReference>
<dbReference type="InterPro" id="IPR000160">
    <property type="entry name" value="GGDEF_dom"/>
</dbReference>
<dbReference type="NCBIfam" id="TIGR00254">
    <property type="entry name" value="GGDEF"/>
    <property type="match status" value="1"/>
</dbReference>
<protein>
    <recommendedName>
        <fullName evidence="1">diguanylate cyclase</fullName>
        <ecNumber evidence="1">2.7.7.65</ecNumber>
    </recommendedName>
</protein>
<evidence type="ECO:0000313" key="5">
    <source>
        <dbReference type="Proteomes" id="UP000035514"/>
    </source>
</evidence>
<dbReference type="GO" id="GO:0052621">
    <property type="term" value="F:diguanylate cyclase activity"/>
    <property type="evidence" value="ECO:0007669"/>
    <property type="project" value="UniProtKB-EC"/>
</dbReference>
<evidence type="ECO:0000256" key="2">
    <source>
        <dbReference type="ARBA" id="ARBA00034247"/>
    </source>
</evidence>
<dbReference type="Gene3D" id="3.30.70.270">
    <property type="match status" value="1"/>
</dbReference>
<dbReference type="InterPro" id="IPR029787">
    <property type="entry name" value="Nucleotide_cyclase"/>
</dbReference>
<sequence>MDEMLSCEELTLKVNSLEKEVKFNNFFLKKMFDIMPSPMFYKNKNGVYEHCNDTFSRLILGIPKEEILGKTLYDLGHVIPKENADVYYEKDKNLFLTAKEQFYEGKVKCSDGVTRDYHFYKSSFVIDGEIIGLVGLMLDVSDYKKALLDLDEKNKLLNDLSITDSLTSLYNRRYFQDILEKKVNQLIRFKHKFSFAIIDVDFFKDYNDYYGHQKGDLILEKIGKTLKNSFLRSTDYAFRIGGEEFAVLFDVNDFKDASIIMERVRKKIEDLKIEASPKLNYKYLTVSIGLGNILKLDINTNPSIIYHEVDKLLYKSKKDDKNRVTVKDIIF</sequence>
<dbReference type="InterPro" id="IPR000014">
    <property type="entry name" value="PAS"/>
</dbReference>
<comment type="catalytic activity">
    <reaction evidence="2">
        <text>2 GTP = 3',3'-c-di-GMP + 2 diphosphate</text>
        <dbReference type="Rhea" id="RHEA:24898"/>
        <dbReference type="ChEBI" id="CHEBI:33019"/>
        <dbReference type="ChEBI" id="CHEBI:37565"/>
        <dbReference type="ChEBI" id="CHEBI:58805"/>
        <dbReference type="EC" id="2.7.7.65"/>
    </reaction>
</comment>
<dbReference type="GO" id="GO:1902201">
    <property type="term" value="P:negative regulation of bacterial-type flagellum-dependent cell motility"/>
    <property type="evidence" value="ECO:0007669"/>
    <property type="project" value="TreeGrafter"/>
</dbReference>
<dbReference type="RefSeq" id="WP_046997471.1">
    <property type="nucleotide sequence ID" value="NZ_JAIQ01000172.1"/>
</dbReference>
<dbReference type="PANTHER" id="PTHR45138:SF9">
    <property type="entry name" value="DIGUANYLATE CYCLASE DGCM-RELATED"/>
    <property type="match status" value="1"/>
</dbReference>
<dbReference type="PANTHER" id="PTHR45138">
    <property type="entry name" value="REGULATORY COMPONENTS OF SENSORY TRANSDUCTION SYSTEM"/>
    <property type="match status" value="1"/>
</dbReference>
<dbReference type="Proteomes" id="UP000035514">
    <property type="component" value="Unassembled WGS sequence"/>
</dbReference>
<dbReference type="PATRIC" id="fig|1447256.3.peg.2468"/>
<dbReference type="GO" id="GO:0005886">
    <property type="term" value="C:plasma membrane"/>
    <property type="evidence" value="ECO:0007669"/>
    <property type="project" value="TreeGrafter"/>
</dbReference>
<accession>A0A0G9JPL8</accession>
<dbReference type="Pfam" id="PF00990">
    <property type="entry name" value="GGDEF"/>
    <property type="match status" value="1"/>
</dbReference>
<dbReference type="SUPFAM" id="SSF55785">
    <property type="entry name" value="PYP-like sensor domain (PAS domain)"/>
    <property type="match status" value="1"/>
</dbReference>
<evidence type="ECO:0000259" key="3">
    <source>
        <dbReference type="PROSITE" id="PS50887"/>
    </source>
</evidence>
<dbReference type="EMBL" id="JAIQ01000172">
    <property type="protein sequence ID" value="KLD96191.1"/>
    <property type="molecule type" value="Genomic_DNA"/>
</dbReference>
<dbReference type="InterPro" id="IPR013656">
    <property type="entry name" value="PAS_4"/>
</dbReference>
<dbReference type="AlphaFoldDB" id="A0A0G9JPL8"/>
<reference evidence="4 5" key="1">
    <citation type="submission" date="2014-01" db="EMBL/GenBank/DDBJ databases">
        <title>Development of a Comparative Genomic Fingerprinting Assay for High Resolution Genotyping of Arcobacter butzleri.</title>
        <authorList>
            <person name="Webb A.L."/>
            <person name="Inglis G.D."/>
            <person name="Kruczkiewicz P."/>
            <person name="Selinger L.B."/>
            <person name="Taboada E.N."/>
        </authorList>
    </citation>
    <scope>NUCLEOTIDE SEQUENCE [LARGE SCALE GENOMIC DNA]</scope>
    <source>
        <strain evidence="4 5">L348</strain>
    </source>
</reference>
<dbReference type="EC" id="2.7.7.65" evidence="1"/>
<dbReference type="SMART" id="SM00267">
    <property type="entry name" value="GGDEF"/>
    <property type="match status" value="1"/>
</dbReference>
<dbReference type="NCBIfam" id="TIGR00229">
    <property type="entry name" value="sensory_box"/>
    <property type="match status" value="1"/>
</dbReference>
<proteinExistence type="predicted"/>
<comment type="caution">
    <text evidence="4">The sequence shown here is derived from an EMBL/GenBank/DDBJ whole genome shotgun (WGS) entry which is preliminary data.</text>
</comment>
<dbReference type="Pfam" id="PF08448">
    <property type="entry name" value="PAS_4"/>
    <property type="match status" value="1"/>
</dbReference>
<dbReference type="InterPro" id="IPR050469">
    <property type="entry name" value="Diguanylate_Cyclase"/>
</dbReference>